<protein>
    <recommendedName>
        <fullName evidence="2">F-box domain-containing protein</fullName>
    </recommendedName>
</protein>
<dbReference type="InterPro" id="IPR053781">
    <property type="entry name" value="F-box_AtFBL13-like"/>
</dbReference>
<gene>
    <name evidence="3" type="ORF">BS78_K172900</name>
</gene>
<dbReference type="PANTHER" id="PTHR34223">
    <property type="entry name" value="OS11G0201299 PROTEIN"/>
    <property type="match status" value="1"/>
</dbReference>
<evidence type="ECO:0000313" key="3">
    <source>
        <dbReference type="EMBL" id="KAJ1255675.1"/>
    </source>
</evidence>
<keyword evidence="1" id="KW-0812">Transmembrane</keyword>
<dbReference type="SUPFAM" id="SSF81383">
    <property type="entry name" value="F-box domain"/>
    <property type="match status" value="1"/>
</dbReference>
<dbReference type="EMBL" id="MU629657">
    <property type="protein sequence ID" value="KAJ1255675.1"/>
    <property type="molecule type" value="Genomic_DNA"/>
</dbReference>
<keyword evidence="4" id="KW-1185">Reference proteome</keyword>
<evidence type="ECO:0000259" key="2">
    <source>
        <dbReference type="PROSITE" id="PS50181"/>
    </source>
</evidence>
<dbReference type="Proteomes" id="UP001164776">
    <property type="component" value="Unassembled WGS sequence"/>
</dbReference>
<comment type="caution">
    <text evidence="3">The sequence shown here is derived from an EMBL/GenBank/DDBJ whole genome shotgun (WGS) entry which is preliminary data.</text>
</comment>
<dbReference type="PROSITE" id="PS50181">
    <property type="entry name" value="FBOX"/>
    <property type="match status" value="1"/>
</dbReference>
<dbReference type="InterPro" id="IPR036047">
    <property type="entry name" value="F-box-like_dom_sf"/>
</dbReference>
<dbReference type="SMART" id="SM00256">
    <property type="entry name" value="FBOX"/>
    <property type="match status" value="1"/>
</dbReference>
<dbReference type="InterPro" id="IPR001810">
    <property type="entry name" value="F-box_dom"/>
</dbReference>
<feature type="transmembrane region" description="Helical" evidence="1">
    <location>
        <begin position="407"/>
        <end position="428"/>
    </location>
</feature>
<sequence length="444" mass="50455">MRTFGGGVDHLSTLPDEVLQQILSLLPVKEAVQTCVLARSWRDIWKLTRHLRITASETPAYVEEVRGFVNSLLWARGGAPLDTCEIKFDAFEEDDEPLIHRWISLVVSCRVQSLLLHIYDIEDEDRAWFEVLDEPLVSSYLTRLVLYGIEFSQGFGDFSSCPALQDLEASRCDFAALVELKSPSLKHLSFYDCTSCPDSRFRIRVPSLVSLWMDVPSAERTPQLESMLELVVAYLDIKWCLDKCTCGVGDRMDFYHVTGAHLSSDSEIYEQGHDEEGFDDDSQVAVKSVLLEGLSEAADLTLLSDPTMYIFRRDLRWCPTFSKLKTLLINDYWCEPTDCRPLACILEHSPVLEKLTILLSGEGPKYKLEMKGGLNGTERPAMISKRLSIVLVKCDVVDETLNNVLKFLASLNICKITLTTIFAFYYIYAFHLCMRHSKLTTLIE</sequence>
<keyword evidence="1" id="KW-0472">Membrane</keyword>
<reference evidence="3 4" key="1">
    <citation type="submission" date="2022-10" db="EMBL/GenBank/DDBJ databases">
        <title>WGS assembly of Paspalum vaginatum 540-79.</title>
        <authorList>
            <person name="Sun G."/>
            <person name="Wase N."/>
            <person name="Shu S."/>
            <person name="Jenkins J."/>
            <person name="Zhou B."/>
            <person name="Torres-Rodriguez J."/>
            <person name="Chen C."/>
            <person name="Sandor L."/>
            <person name="Plott C."/>
            <person name="Yoshinga Y."/>
            <person name="Daum C."/>
            <person name="Qi P."/>
            <person name="Barry K."/>
            <person name="Lipzen A."/>
            <person name="Berry L."/>
            <person name="Pedersen C."/>
            <person name="Gottilla T."/>
            <person name="Foltz A."/>
            <person name="Yu H."/>
            <person name="O'Malley R."/>
            <person name="Zhang C."/>
            <person name="Devos K."/>
            <person name="Sigmon B."/>
            <person name="Yu B."/>
            <person name="Obata T."/>
            <person name="Schmutz J."/>
            <person name="Schnable J."/>
        </authorList>
    </citation>
    <scope>NUCLEOTIDE SEQUENCE [LARGE SCALE GENOMIC DNA]</scope>
    <source>
        <strain evidence="4">cv. 540-79</strain>
    </source>
</reference>
<dbReference type="Gene3D" id="1.20.1280.50">
    <property type="match status" value="1"/>
</dbReference>
<evidence type="ECO:0000313" key="4">
    <source>
        <dbReference type="Proteomes" id="UP001164776"/>
    </source>
</evidence>
<dbReference type="InterPro" id="IPR053197">
    <property type="entry name" value="F-box_SCFL_complex_component"/>
</dbReference>
<organism evidence="3 4">
    <name type="scientific">Paspalum vaginatum</name>
    <name type="common">seashore paspalum</name>
    <dbReference type="NCBI Taxonomy" id="158149"/>
    <lineage>
        <taxon>Eukaryota</taxon>
        <taxon>Viridiplantae</taxon>
        <taxon>Streptophyta</taxon>
        <taxon>Embryophyta</taxon>
        <taxon>Tracheophyta</taxon>
        <taxon>Spermatophyta</taxon>
        <taxon>Magnoliopsida</taxon>
        <taxon>Liliopsida</taxon>
        <taxon>Poales</taxon>
        <taxon>Poaceae</taxon>
        <taxon>PACMAD clade</taxon>
        <taxon>Panicoideae</taxon>
        <taxon>Andropogonodae</taxon>
        <taxon>Paspaleae</taxon>
        <taxon>Paspalinae</taxon>
        <taxon>Paspalum</taxon>
    </lineage>
</organism>
<dbReference type="AlphaFoldDB" id="A0A9W7X973"/>
<proteinExistence type="predicted"/>
<dbReference type="Pfam" id="PF00646">
    <property type="entry name" value="F-box"/>
    <property type="match status" value="1"/>
</dbReference>
<feature type="domain" description="F-box" evidence="2">
    <location>
        <begin position="8"/>
        <end position="44"/>
    </location>
</feature>
<dbReference type="SUPFAM" id="SSF52047">
    <property type="entry name" value="RNI-like"/>
    <property type="match status" value="1"/>
</dbReference>
<name>A0A9W7X973_9POAL</name>
<accession>A0A9W7X973</accession>
<dbReference type="PANTHER" id="PTHR34223:SF22">
    <property type="entry name" value="OS11G0208300 PROTEIN"/>
    <property type="match status" value="1"/>
</dbReference>
<dbReference type="OrthoDB" id="652335at2759"/>
<dbReference type="CDD" id="cd22160">
    <property type="entry name" value="F-box_AtFBL13-like"/>
    <property type="match status" value="1"/>
</dbReference>
<keyword evidence="1" id="KW-1133">Transmembrane helix</keyword>
<evidence type="ECO:0000256" key="1">
    <source>
        <dbReference type="SAM" id="Phobius"/>
    </source>
</evidence>